<dbReference type="Pfam" id="PF25540">
    <property type="entry name" value="DUF7923"/>
    <property type="match status" value="1"/>
</dbReference>
<dbReference type="PANTHER" id="PTHR37543">
    <property type="entry name" value="CCCH ZINC FINGER DNA BINDING PROTEIN (AFU_ORTHOLOGUE AFUA_5G12760)"/>
    <property type="match status" value="1"/>
</dbReference>
<evidence type="ECO:0000313" key="4">
    <source>
        <dbReference type="Proteomes" id="UP000038010"/>
    </source>
</evidence>
<dbReference type="GeneID" id="28736648"/>
<protein>
    <recommendedName>
        <fullName evidence="2">DUF7923 domain-containing protein</fullName>
    </recommendedName>
</protein>
<organism evidence="3 4">
    <name type="scientific">Cyphellophora attinorum</name>
    <dbReference type="NCBI Taxonomy" id="1664694"/>
    <lineage>
        <taxon>Eukaryota</taxon>
        <taxon>Fungi</taxon>
        <taxon>Dikarya</taxon>
        <taxon>Ascomycota</taxon>
        <taxon>Pezizomycotina</taxon>
        <taxon>Eurotiomycetes</taxon>
        <taxon>Chaetothyriomycetidae</taxon>
        <taxon>Chaetothyriales</taxon>
        <taxon>Cyphellophoraceae</taxon>
        <taxon>Cyphellophora</taxon>
    </lineage>
</organism>
<keyword evidence="1" id="KW-0175">Coiled coil</keyword>
<dbReference type="Proteomes" id="UP000038010">
    <property type="component" value="Unassembled WGS sequence"/>
</dbReference>
<dbReference type="PANTHER" id="PTHR37543:SF1">
    <property type="entry name" value="CCCH ZINC FINGER DNA BINDING PROTEIN (AFU_ORTHOLOGUE AFUA_5G12760)"/>
    <property type="match status" value="1"/>
</dbReference>
<name>A0A0N1NYR3_9EURO</name>
<evidence type="ECO:0000256" key="1">
    <source>
        <dbReference type="SAM" id="Coils"/>
    </source>
</evidence>
<proteinExistence type="predicted"/>
<evidence type="ECO:0000259" key="2">
    <source>
        <dbReference type="Pfam" id="PF25540"/>
    </source>
</evidence>
<keyword evidence="4" id="KW-1185">Reference proteome</keyword>
<dbReference type="VEuPathDB" id="FungiDB:AB675_4616"/>
<feature type="domain" description="DUF7923" evidence="2">
    <location>
        <begin position="126"/>
        <end position="248"/>
    </location>
</feature>
<accession>A0A0N1NYR3</accession>
<dbReference type="EMBL" id="LFJN01000016">
    <property type="protein sequence ID" value="KPI39057.1"/>
    <property type="molecule type" value="Genomic_DNA"/>
</dbReference>
<sequence length="267" mass="30559">MDFQPGWRSFGVAVDKRSQAIDVFSDAYPEVTTVVPDGKCSRDLDSIPDFVQRVWDLHIQAQRVPHLEREVRELSSLKSEIQRLRLLESDLENQAKNLRADVLDQSDGRARWMKRAQQAEAKLAVHPYILALINGNHLWFRHRFSRSDRSAEVIDSLVHEMREHAQTKHTLPKSIPALIQIFVDLKQLSEDLKATESVSRSADMVEFIQALNSQRHVSVIACDSTAVQQKLRTAYELNVENCHCQHVTVLLVLPVITARYMSTPTMN</sequence>
<evidence type="ECO:0000313" key="3">
    <source>
        <dbReference type="EMBL" id="KPI39057.1"/>
    </source>
</evidence>
<comment type="caution">
    <text evidence="3">The sequence shown here is derived from an EMBL/GenBank/DDBJ whole genome shotgun (WGS) entry which is preliminary data.</text>
</comment>
<dbReference type="STRING" id="1664694.A0A0N1NYR3"/>
<feature type="coiled-coil region" evidence="1">
    <location>
        <begin position="67"/>
        <end position="101"/>
    </location>
</feature>
<dbReference type="InterPro" id="IPR057683">
    <property type="entry name" value="DUF7923"/>
</dbReference>
<gene>
    <name evidence="3" type="ORF">AB675_4616</name>
</gene>
<dbReference type="RefSeq" id="XP_017999020.1">
    <property type="nucleotide sequence ID" value="XM_018144768.1"/>
</dbReference>
<reference evidence="3 4" key="1">
    <citation type="submission" date="2015-06" db="EMBL/GenBank/DDBJ databases">
        <title>Draft genome of the ant-associated black yeast Phialophora attae CBS 131958.</title>
        <authorList>
            <person name="Moreno L.F."/>
            <person name="Stielow B.J."/>
            <person name="de Hoog S."/>
            <person name="Vicente V.A."/>
            <person name="Weiss V.A."/>
            <person name="de Vries M."/>
            <person name="Cruz L.M."/>
            <person name="Souza E.M."/>
        </authorList>
    </citation>
    <scope>NUCLEOTIDE SEQUENCE [LARGE SCALE GENOMIC DNA]</scope>
    <source>
        <strain evidence="3 4">CBS 131958</strain>
    </source>
</reference>
<dbReference type="AlphaFoldDB" id="A0A0N1NYR3"/>
<dbReference type="OrthoDB" id="2270193at2759"/>